<keyword evidence="1" id="KW-0472">Membrane</keyword>
<organism evidence="2 3">
    <name type="scientific">Roseovarius nubinhibens (strain ATCC BAA-591 / DSM 15170 / ISM)</name>
    <dbReference type="NCBI Taxonomy" id="89187"/>
    <lineage>
        <taxon>Bacteria</taxon>
        <taxon>Pseudomonadati</taxon>
        <taxon>Pseudomonadota</taxon>
        <taxon>Alphaproteobacteria</taxon>
        <taxon>Rhodobacterales</taxon>
        <taxon>Roseobacteraceae</taxon>
        <taxon>Roseovarius</taxon>
    </lineage>
</organism>
<evidence type="ECO:0000256" key="1">
    <source>
        <dbReference type="SAM" id="Phobius"/>
    </source>
</evidence>
<dbReference type="HOGENOM" id="CLU_1757453_0_0_5"/>
<keyword evidence="1" id="KW-1133">Transmembrane helix</keyword>
<accession>A3SK21</accession>
<dbReference type="RefSeq" id="WP_009813103.1">
    <property type="nucleotide sequence ID" value="NZ_CH724156.1"/>
</dbReference>
<sequence>MMFTTLFQNGPLARLIQRREQDRGARPDLRPDPQGVARFGAIDDTLDRLQTEVPGLLPAHGAAALDLAQAPFDEVASEMKSQGFAWLLCAVLVMLALPIGLLVLLSYLLRGADFRLAAHAVALTGLFIALDTSPATSDTLHQALGLLQ</sequence>
<evidence type="ECO:0000313" key="3">
    <source>
        <dbReference type="Proteomes" id="UP000005954"/>
    </source>
</evidence>
<gene>
    <name evidence="2" type="ORF">ISM_05395</name>
</gene>
<protein>
    <submittedName>
        <fullName evidence="2">Uncharacterized protein</fullName>
    </submittedName>
</protein>
<proteinExistence type="predicted"/>
<dbReference type="EMBL" id="AALY01000001">
    <property type="protein sequence ID" value="EAP77702.1"/>
    <property type="molecule type" value="Genomic_DNA"/>
</dbReference>
<dbReference type="Proteomes" id="UP000005954">
    <property type="component" value="Unassembled WGS sequence"/>
</dbReference>
<keyword evidence="3" id="KW-1185">Reference proteome</keyword>
<dbReference type="STRING" id="89187.ISM_05395"/>
<reference evidence="2 3" key="1">
    <citation type="submission" date="2005-12" db="EMBL/GenBank/DDBJ databases">
        <authorList>
            <person name="Moran M.A."/>
            <person name="Ferriera S."/>
            <person name="Johnson J."/>
            <person name="Kravitz S."/>
            <person name="Halpern A."/>
            <person name="Remington K."/>
            <person name="Beeson K."/>
            <person name="Tran B."/>
            <person name="Rogers Y.-H."/>
            <person name="Friedman R."/>
            <person name="Venter J.C."/>
        </authorList>
    </citation>
    <scope>NUCLEOTIDE SEQUENCE [LARGE SCALE GENOMIC DNA]</scope>
    <source>
        <strain evidence="3">ATCC BAA-591 / DSM 15170 / ISM</strain>
    </source>
</reference>
<evidence type="ECO:0000313" key="2">
    <source>
        <dbReference type="EMBL" id="EAP77702.1"/>
    </source>
</evidence>
<keyword evidence="1" id="KW-0812">Transmembrane</keyword>
<dbReference type="AlphaFoldDB" id="A3SK21"/>
<comment type="caution">
    <text evidence="2">The sequence shown here is derived from an EMBL/GenBank/DDBJ whole genome shotgun (WGS) entry which is preliminary data.</text>
</comment>
<name>A3SK21_ROSNI</name>
<feature type="transmembrane region" description="Helical" evidence="1">
    <location>
        <begin position="84"/>
        <end position="109"/>
    </location>
</feature>